<evidence type="ECO:0000256" key="1">
    <source>
        <dbReference type="SAM" id="Phobius"/>
    </source>
</evidence>
<comment type="caution">
    <text evidence="2">The sequence shown here is derived from an EMBL/GenBank/DDBJ whole genome shotgun (WGS) entry which is preliminary data.</text>
</comment>
<dbReference type="OrthoDB" id="166997at2"/>
<protein>
    <submittedName>
        <fullName evidence="2">Uncharacterized protein</fullName>
    </submittedName>
</protein>
<name>A0A402B4I8_9CHLR</name>
<feature type="transmembrane region" description="Helical" evidence="1">
    <location>
        <begin position="12"/>
        <end position="34"/>
    </location>
</feature>
<feature type="transmembrane region" description="Helical" evidence="1">
    <location>
        <begin position="101"/>
        <end position="118"/>
    </location>
</feature>
<gene>
    <name evidence="2" type="ORF">KDA_17530</name>
</gene>
<sequence>MSDITQRESRVEFVSIAILLLALGTALAHFYLAAQPDEDLRFWFLLNGIGYLGLLGAFFLPALKAYQGITRWVLLGYTLLTIILWLFLGSPSEGSFDPFDVSVKVIEVILCLLLILHWRQNVSRRT</sequence>
<keyword evidence="1" id="KW-1133">Transmembrane helix</keyword>
<keyword evidence="1" id="KW-0812">Transmembrane</keyword>
<evidence type="ECO:0000313" key="2">
    <source>
        <dbReference type="EMBL" id="GCE26269.1"/>
    </source>
</evidence>
<evidence type="ECO:0000313" key="3">
    <source>
        <dbReference type="Proteomes" id="UP000287171"/>
    </source>
</evidence>
<keyword evidence="1" id="KW-0472">Membrane</keyword>
<accession>A0A402B4I8</accession>
<dbReference type="RefSeq" id="WP_126626750.1">
    <property type="nucleotide sequence ID" value="NZ_BIFT01000001.1"/>
</dbReference>
<feature type="transmembrane region" description="Helical" evidence="1">
    <location>
        <begin position="40"/>
        <end position="60"/>
    </location>
</feature>
<organism evidence="2 3">
    <name type="scientific">Dictyobacter alpinus</name>
    <dbReference type="NCBI Taxonomy" id="2014873"/>
    <lineage>
        <taxon>Bacteria</taxon>
        <taxon>Bacillati</taxon>
        <taxon>Chloroflexota</taxon>
        <taxon>Ktedonobacteria</taxon>
        <taxon>Ktedonobacterales</taxon>
        <taxon>Dictyobacteraceae</taxon>
        <taxon>Dictyobacter</taxon>
    </lineage>
</organism>
<dbReference type="EMBL" id="BIFT01000001">
    <property type="protein sequence ID" value="GCE26269.1"/>
    <property type="molecule type" value="Genomic_DNA"/>
</dbReference>
<proteinExistence type="predicted"/>
<dbReference type="Proteomes" id="UP000287171">
    <property type="component" value="Unassembled WGS sequence"/>
</dbReference>
<keyword evidence="3" id="KW-1185">Reference proteome</keyword>
<dbReference type="AlphaFoldDB" id="A0A402B4I8"/>
<feature type="transmembrane region" description="Helical" evidence="1">
    <location>
        <begin position="72"/>
        <end position="89"/>
    </location>
</feature>
<reference evidence="3" key="1">
    <citation type="submission" date="2018-12" db="EMBL/GenBank/DDBJ databases">
        <title>Tengunoibacter tsumagoiensis gen. nov., sp. nov., Dictyobacter kobayashii sp. nov., D. alpinus sp. nov., and D. joshuensis sp. nov. and description of Dictyobacteraceae fam. nov. within the order Ktedonobacterales isolated from Tengu-no-mugimeshi.</title>
        <authorList>
            <person name="Wang C.M."/>
            <person name="Zheng Y."/>
            <person name="Sakai Y."/>
            <person name="Toyoda A."/>
            <person name="Minakuchi Y."/>
            <person name="Abe K."/>
            <person name="Yokota A."/>
            <person name="Yabe S."/>
        </authorList>
    </citation>
    <scope>NUCLEOTIDE SEQUENCE [LARGE SCALE GENOMIC DNA]</scope>
    <source>
        <strain evidence="3">Uno16</strain>
    </source>
</reference>